<dbReference type="Gene3D" id="3.80.10.10">
    <property type="entry name" value="Ribonuclease Inhibitor"/>
    <property type="match status" value="1"/>
</dbReference>
<reference evidence="1 2" key="1">
    <citation type="submission" date="2018-11" db="EMBL/GenBank/DDBJ databases">
        <title>Flavobacterium sp. nov., YIM 102600 draft genome.</title>
        <authorList>
            <person name="Li G."/>
            <person name="Jiang Y."/>
        </authorList>
    </citation>
    <scope>NUCLEOTIDE SEQUENCE [LARGE SCALE GENOMIC DNA]</scope>
    <source>
        <strain evidence="1 2">YIM 102600</strain>
    </source>
</reference>
<dbReference type="AlphaFoldDB" id="A0A3P3W1Z5"/>
<dbReference type="Proteomes" id="UP000271937">
    <property type="component" value="Unassembled WGS sequence"/>
</dbReference>
<accession>A0A3P3W1Z5</accession>
<proteinExistence type="predicted"/>
<sequence length="141" mass="15928">MKLIIIVYTVATSCQFCAAQSKGKKIETKKETPELLILDDNFASSHSDNSVTMSVSAKNLHGYKVYTSISEVIKSPMEVFILDLSSENLTKMPEEIRTFTNLKALDFSFNSINEIPDWIVELEKTVKLTTQFQFKLTTCFG</sequence>
<name>A0A3P3W1Z5_9FLAO</name>
<dbReference type="InterPro" id="IPR001611">
    <property type="entry name" value="Leu-rich_rpt"/>
</dbReference>
<protein>
    <submittedName>
        <fullName evidence="1">Leucine-rich repeat domain-containing protein</fullName>
    </submittedName>
</protein>
<organism evidence="1 2">
    <name type="scientific">Flavobacterium macacae</name>
    <dbReference type="NCBI Taxonomy" id="2488993"/>
    <lineage>
        <taxon>Bacteria</taxon>
        <taxon>Pseudomonadati</taxon>
        <taxon>Bacteroidota</taxon>
        <taxon>Flavobacteriia</taxon>
        <taxon>Flavobacteriales</taxon>
        <taxon>Flavobacteriaceae</taxon>
        <taxon>Flavobacterium</taxon>
    </lineage>
</organism>
<dbReference type="EMBL" id="RQVR01000020">
    <property type="protein sequence ID" value="RRJ89020.1"/>
    <property type="molecule type" value="Genomic_DNA"/>
</dbReference>
<dbReference type="PROSITE" id="PS51450">
    <property type="entry name" value="LRR"/>
    <property type="match status" value="1"/>
</dbReference>
<dbReference type="RefSeq" id="WP_125013725.1">
    <property type="nucleotide sequence ID" value="NZ_RQVR01000020.1"/>
</dbReference>
<keyword evidence="2" id="KW-1185">Reference proteome</keyword>
<gene>
    <name evidence="1" type="ORF">EG849_13730</name>
</gene>
<evidence type="ECO:0000313" key="2">
    <source>
        <dbReference type="Proteomes" id="UP000271937"/>
    </source>
</evidence>
<evidence type="ECO:0000313" key="1">
    <source>
        <dbReference type="EMBL" id="RRJ89020.1"/>
    </source>
</evidence>
<comment type="caution">
    <text evidence="1">The sequence shown here is derived from an EMBL/GenBank/DDBJ whole genome shotgun (WGS) entry which is preliminary data.</text>
</comment>
<dbReference type="InterPro" id="IPR032675">
    <property type="entry name" value="LRR_dom_sf"/>
</dbReference>
<dbReference type="SUPFAM" id="SSF52058">
    <property type="entry name" value="L domain-like"/>
    <property type="match status" value="1"/>
</dbReference>
<dbReference type="OrthoDB" id="950885at2"/>